<evidence type="ECO:0000256" key="9">
    <source>
        <dbReference type="SAM" id="MobiDB-lite"/>
    </source>
</evidence>
<feature type="compositionally biased region" description="Low complexity" evidence="9">
    <location>
        <begin position="233"/>
        <end position="250"/>
    </location>
</feature>
<name>A0ABR1GMC5_9HYPO</name>
<keyword evidence="7" id="KW-0175">Coiled coil</keyword>
<keyword evidence="8" id="KW-0539">Nucleus</keyword>
<comment type="similarity">
    <text evidence="3">Belongs to the EFG1 family.</text>
</comment>
<comment type="caution">
    <text evidence="10">The sequence shown here is derived from an EMBL/GenBank/DDBJ whole genome shotgun (WGS) entry which is preliminary data.</text>
</comment>
<evidence type="ECO:0000256" key="6">
    <source>
        <dbReference type="ARBA" id="ARBA00022552"/>
    </source>
</evidence>
<dbReference type="PANTHER" id="PTHR33911:SF1">
    <property type="entry name" value="RRNA-PROCESSING PROTEIN EFG1"/>
    <property type="match status" value="1"/>
</dbReference>
<dbReference type="InterPro" id="IPR019310">
    <property type="entry name" value="Efg1"/>
</dbReference>
<evidence type="ECO:0000256" key="8">
    <source>
        <dbReference type="ARBA" id="ARBA00023242"/>
    </source>
</evidence>
<evidence type="ECO:0000256" key="2">
    <source>
        <dbReference type="ARBA" id="ARBA00004604"/>
    </source>
</evidence>
<evidence type="ECO:0000256" key="4">
    <source>
        <dbReference type="ARBA" id="ARBA00018689"/>
    </source>
</evidence>
<sequence length="297" mass="33998">MASKRGFDQVGSPENGSPEPHASNDAGPYKKQKQQPSKSKNRPSEGSSQWVRKRVRNIERLLNRNQDLPANVRNDLERELAAHKTAMSDKAFQKKRGAMISKYHMVRFFERKKAMRLAKQLRKRIDQGNSPEETEELKRLLHIAEVDEAYTQHFPHIETYVSLYKSEPTKEDDKEEDKAAKTKALLEAERPPMWSTIEQAMKEGSYALRNLRERRTSEDSKGRSQTERRPQKSKPATTQAKPATKPQPKQQPKEKAASQDQSEAPANRRERRRLMRESGAAAAAKDDSDDGGFFEEG</sequence>
<keyword evidence="6" id="KW-0698">rRNA processing</keyword>
<dbReference type="Pfam" id="PF10153">
    <property type="entry name" value="Efg1"/>
    <property type="match status" value="1"/>
</dbReference>
<comment type="function">
    <text evidence="1">Involved in rRNA processing.</text>
</comment>
<gene>
    <name evidence="10" type="primary">efg1</name>
    <name evidence="10" type="ORF">QQX98_011265</name>
</gene>
<feature type="region of interest" description="Disordered" evidence="9">
    <location>
        <begin position="1"/>
        <end position="52"/>
    </location>
</feature>
<evidence type="ECO:0000313" key="10">
    <source>
        <dbReference type="EMBL" id="KAK7402989.1"/>
    </source>
</evidence>
<evidence type="ECO:0000313" key="11">
    <source>
        <dbReference type="Proteomes" id="UP001498476"/>
    </source>
</evidence>
<evidence type="ECO:0000256" key="5">
    <source>
        <dbReference type="ARBA" id="ARBA00019827"/>
    </source>
</evidence>
<organism evidence="10 11">
    <name type="scientific">Neonectria punicea</name>
    <dbReference type="NCBI Taxonomy" id="979145"/>
    <lineage>
        <taxon>Eukaryota</taxon>
        <taxon>Fungi</taxon>
        <taxon>Dikarya</taxon>
        <taxon>Ascomycota</taxon>
        <taxon>Pezizomycotina</taxon>
        <taxon>Sordariomycetes</taxon>
        <taxon>Hypocreomycetidae</taxon>
        <taxon>Hypocreales</taxon>
        <taxon>Nectriaceae</taxon>
        <taxon>Neonectria</taxon>
    </lineage>
</organism>
<accession>A0ABR1GMC5</accession>
<dbReference type="EMBL" id="JAZAVJ010000269">
    <property type="protein sequence ID" value="KAK7402989.1"/>
    <property type="molecule type" value="Genomic_DNA"/>
</dbReference>
<dbReference type="InterPro" id="IPR050786">
    <property type="entry name" value="EFG1_rRNA-proc"/>
</dbReference>
<reference evidence="10 11" key="1">
    <citation type="journal article" date="2025" name="Microbiol. Resour. Announc.">
        <title>Draft genome sequences for Neonectria magnoliae and Neonectria punicea, canker pathogens of Liriodendron tulipifera and Acer saccharum in West Virginia.</title>
        <authorList>
            <person name="Petronek H.M."/>
            <person name="Kasson M.T."/>
            <person name="Metheny A.M."/>
            <person name="Stauder C.M."/>
            <person name="Lovett B."/>
            <person name="Lynch S.C."/>
            <person name="Garnas J.R."/>
            <person name="Kasson L.R."/>
            <person name="Stajich J.E."/>
        </authorList>
    </citation>
    <scope>NUCLEOTIDE SEQUENCE [LARGE SCALE GENOMIC DNA]</scope>
    <source>
        <strain evidence="10 11">NRRL 64653</strain>
    </source>
</reference>
<feature type="compositionally biased region" description="Acidic residues" evidence="9">
    <location>
        <begin position="287"/>
        <end position="297"/>
    </location>
</feature>
<proteinExistence type="inferred from homology"/>
<evidence type="ECO:0000256" key="7">
    <source>
        <dbReference type="ARBA" id="ARBA00023054"/>
    </source>
</evidence>
<feature type="compositionally biased region" description="Basic and acidic residues" evidence="9">
    <location>
        <begin position="210"/>
        <end position="230"/>
    </location>
</feature>
<dbReference type="PANTHER" id="PTHR33911">
    <property type="entry name" value="RRNA-PROCESSING PROTEIN EFG1"/>
    <property type="match status" value="1"/>
</dbReference>
<protein>
    <recommendedName>
        <fullName evidence="4">rRNA-processing protein EFG1</fullName>
    </recommendedName>
    <alternativeName>
        <fullName evidence="5">rRNA-processing protein efg1</fullName>
    </alternativeName>
</protein>
<dbReference type="Proteomes" id="UP001498476">
    <property type="component" value="Unassembled WGS sequence"/>
</dbReference>
<evidence type="ECO:0000256" key="3">
    <source>
        <dbReference type="ARBA" id="ARBA00006916"/>
    </source>
</evidence>
<keyword evidence="11" id="KW-1185">Reference proteome</keyword>
<comment type="subcellular location">
    <subcellularLocation>
        <location evidence="2">Nucleus</location>
        <location evidence="2">Nucleolus</location>
    </subcellularLocation>
</comment>
<feature type="compositionally biased region" description="Basic and acidic residues" evidence="9">
    <location>
        <begin position="167"/>
        <end position="190"/>
    </location>
</feature>
<evidence type="ECO:0000256" key="1">
    <source>
        <dbReference type="ARBA" id="ARBA00002773"/>
    </source>
</evidence>
<feature type="region of interest" description="Disordered" evidence="9">
    <location>
        <begin position="166"/>
        <end position="297"/>
    </location>
</feature>